<dbReference type="PANTHER" id="PTHR47188">
    <property type="entry name" value="PROTEIN TAR1"/>
    <property type="match status" value="1"/>
</dbReference>
<evidence type="ECO:0000256" key="1">
    <source>
        <dbReference type="SAM" id="MobiDB-lite"/>
    </source>
</evidence>
<sequence length="311" mass="34653">MAHLELLIPWRGSTKRRAVLLFKAVRLVFRPIPKSDERFARRYRCGPPRVSSAARFGHSSPSLGRRVCSHSNPSGRSRSVGGAPRGIPPIGFLTPYGFTRPLTSHTCRTRLVRVSRRVEWEPQASVRARRCEARRRRAPYHNRGGGVRGRIESGLWPPPIHAGPRPSRSADRLVAVPHPAGAHRRPHPLPSRQFHALLNSLFKVLFNFPLRYLSTIGLVPVFSLRWSLPPALGCIPKQPDFVKRLRGAAGRAQRGSHPLWRPFRGTWARSALRALLQTTIRTAGPPDSKAGLFGSLAVTKGILVSFFSSAY</sequence>
<name>A0A9J5W0E0_SOLCO</name>
<proteinExistence type="predicted"/>
<dbReference type="InterPro" id="IPR044792">
    <property type="entry name" value="TAR1"/>
</dbReference>
<dbReference type="EMBL" id="JACXVP010000019">
    <property type="protein sequence ID" value="KAG5568947.1"/>
    <property type="molecule type" value="Genomic_DNA"/>
</dbReference>
<evidence type="ECO:0000313" key="3">
    <source>
        <dbReference type="Proteomes" id="UP000824120"/>
    </source>
</evidence>
<dbReference type="GO" id="GO:0043457">
    <property type="term" value="P:regulation of cellular respiration"/>
    <property type="evidence" value="ECO:0007669"/>
    <property type="project" value="InterPro"/>
</dbReference>
<gene>
    <name evidence="2" type="ORF">H5410_063991</name>
</gene>
<reference evidence="2" key="1">
    <citation type="submission" date="2020-09" db="EMBL/GenBank/DDBJ databases">
        <title>De no assembly of potato wild relative species, Solanum commersonii.</title>
        <authorList>
            <person name="Cho K."/>
        </authorList>
    </citation>
    <scope>NUCLEOTIDE SEQUENCE</scope>
    <source>
        <strain evidence="2">LZ3.2</strain>
        <tissue evidence="2">Leaf</tissue>
    </source>
</reference>
<dbReference type="AlphaFoldDB" id="A0A9J5W0E0"/>
<dbReference type="OrthoDB" id="1540477at2759"/>
<comment type="caution">
    <text evidence="2">The sequence shown here is derived from an EMBL/GenBank/DDBJ whole genome shotgun (WGS) entry which is preliminary data.</text>
</comment>
<organism evidence="2 3">
    <name type="scientific">Solanum commersonii</name>
    <name type="common">Commerson's wild potato</name>
    <name type="synonym">Commerson's nightshade</name>
    <dbReference type="NCBI Taxonomy" id="4109"/>
    <lineage>
        <taxon>Eukaryota</taxon>
        <taxon>Viridiplantae</taxon>
        <taxon>Streptophyta</taxon>
        <taxon>Embryophyta</taxon>
        <taxon>Tracheophyta</taxon>
        <taxon>Spermatophyta</taxon>
        <taxon>Magnoliopsida</taxon>
        <taxon>eudicotyledons</taxon>
        <taxon>Gunneridae</taxon>
        <taxon>Pentapetalae</taxon>
        <taxon>asterids</taxon>
        <taxon>lamiids</taxon>
        <taxon>Solanales</taxon>
        <taxon>Solanaceae</taxon>
        <taxon>Solanoideae</taxon>
        <taxon>Solaneae</taxon>
        <taxon>Solanum</taxon>
    </lineage>
</organism>
<evidence type="ECO:0000313" key="2">
    <source>
        <dbReference type="EMBL" id="KAG5568947.1"/>
    </source>
</evidence>
<keyword evidence="3" id="KW-1185">Reference proteome</keyword>
<protein>
    <submittedName>
        <fullName evidence="2">Uncharacterized protein</fullName>
    </submittedName>
</protein>
<dbReference type="Proteomes" id="UP000824120">
    <property type="component" value="Unassembled WGS sequence"/>
</dbReference>
<accession>A0A9J5W0E0</accession>
<feature type="region of interest" description="Disordered" evidence="1">
    <location>
        <begin position="50"/>
        <end position="86"/>
    </location>
</feature>
<feature type="region of interest" description="Disordered" evidence="1">
    <location>
        <begin position="151"/>
        <end position="170"/>
    </location>
</feature>
<dbReference type="PANTHER" id="PTHR47188:SF1">
    <property type="entry name" value="PROTEIN TAR1"/>
    <property type="match status" value="1"/>
</dbReference>